<proteinExistence type="predicted"/>
<dbReference type="Proteomes" id="UP000091846">
    <property type="component" value="Unassembled WGS sequence"/>
</dbReference>
<name>A0A1A2YG22_9MYCO</name>
<protein>
    <submittedName>
        <fullName evidence="2">Uncharacterized protein</fullName>
    </submittedName>
</protein>
<organism evidence="2 3">
    <name type="scientific">Mycobacterium colombiense</name>
    <dbReference type="NCBI Taxonomy" id="339268"/>
    <lineage>
        <taxon>Bacteria</taxon>
        <taxon>Bacillati</taxon>
        <taxon>Actinomycetota</taxon>
        <taxon>Actinomycetes</taxon>
        <taxon>Mycobacteriales</taxon>
        <taxon>Mycobacteriaceae</taxon>
        <taxon>Mycobacterium</taxon>
        <taxon>Mycobacterium avium complex (MAC)</taxon>
    </lineage>
</organism>
<evidence type="ECO:0000256" key="1">
    <source>
        <dbReference type="SAM" id="MobiDB-lite"/>
    </source>
</evidence>
<gene>
    <name evidence="2" type="ORF">A5708_07460</name>
</gene>
<feature type="region of interest" description="Disordered" evidence="1">
    <location>
        <begin position="1"/>
        <end position="20"/>
    </location>
</feature>
<feature type="region of interest" description="Disordered" evidence="1">
    <location>
        <begin position="62"/>
        <end position="84"/>
    </location>
</feature>
<evidence type="ECO:0000313" key="3">
    <source>
        <dbReference type="Proteomes" id="UP000091846"/>
    </source>
</evidence>
<evidence type="ECO:0000313" key="2">
    <source>
        <dbReference type="EMBL" id="OBI37119.1"/>
    </source>
</evidence>
<reference evidence="2 3" key="1">
    <citation type="submission" date="2016-06" db="EMBL/GenBank/DDBJ databases">
        <authorList>
            <person name="Kjaerup R.B."/>
            <person name="Dalgaard T.S."/>
            <person name="Juul-Madsen H.R."/>
        </authorList>
    </citation>
    <scope>NUCLEOTIDE SEQUENCE [LARGE SCALE GENOMIC DNA]</scope>
    <source>
        <strain evidence="2 3">E1334</strain>
    </source>
</reference>
<accession>A0A1A2YG22</accession>
<dbReference type="EMBL" id="LZKI01000162">
    <property type="protein sequence ID" value="OBI37119.1"/>
    <property type="molecule type" value="Genomic_DNA"/>
</dbReference>
<comment type="caution">
    <text evidence="2">The sequence shown here is derived from an EMBL/GenBank/DDBJ whole genome shotgun (WGS) entry which is preliminary data.</text>
</comment>
<dbReference type="AlphaFoldDB" id="A0A1A2YG22"/>
<sequence length="84" mass="8936">MELPIGRDVPGRSTATEGDTPELLELNALGAAAAAPACAAVDGWLVNPARAARAEFRRVPPRRQWGPINRTKQPVLDASPVTPR</sequence>